<proteinExistence type="predicted"/>
<name>A0A9P8M573_9HYPO</name>
<accession>A0A9P8M573</accession>
<dbReference type="AlphaFoldDB" id="A0A9P8M573"/>
<evidence type="ECO:0000313" key="2">
    <source>
        <dbReference type="Proteomes" id="UP000764110"/>
    </source>
</evidence>
<keyword evidence="2" id="KW-1185">Reference proteome</keyword>
<protein>
    <submittedName>
        <fullName evidence="1">Uncharacterized protein</fullName>
    </submittedName>
</protein>
<reference evidence="1 2" key="1">
    <citation type="submission" date="2020-07" db="EMBL/GenBank/DDBJ databases">
        <title>Metarhizium humberi genome.</title>
        <authorList>
            <person name="Lysoe E."/>
        </authorList>
    </citation>
    <scope>NUCLEOTIDE SEQUENCE [LARGE SCALE GENOMIC DNA]</scope>
    <source>
        <strain evidence="1 2">ESALQ1638</strain>
    </source>
</reference>
<organism evidence="1 2">
    <name type="scientific">Metarhizium humberi</name>
    <dbReference type="NCBI Taxonomy" id="2596975"/>
    <lineage>
        <taxon>Eukaryota</taxon>
        <taxon>Fungi</taxon>
        <taxon>Dikarya</taxon>
        <taxon>Ascomycota</taxon>
        <taxon>Pezizomycotina</taxon>
        <taxon>Sordariomycetes</taxon>
        <taxon>Hypocreomycetidae</taxon>
        <taxon>Hypocreales</taxon>
        <taxon>Clavicipitaceae</taxon>
        <taxon>Metarhizium</taxon>
    </lineage>
</organism>
<dbReference type="EMBL" id="JACEFI010000019">
    <property type="protein sequence ID" value="KAH0593742.1"/>
    <property type="molecule type" value="Genomic_DNA"/>
</dbReference>
<comment type="caution">
    <text evidence="1">The sequence shown here is derived from an EMBL/GenBank/DDBJ whole genome shotgun (WGS) entry which is preliminary data.</text>
</comment>
<evidence type="ECO:0000313" key="1">
    <source>
        <dbReference type="EMBL" id="KAH0593742.1"/>
    </source>
</evidence>
<dbReference type="Proteomes" id="UP000764110">
    <property type="component" value="Unassembled WGS sequence"/>
</dbReference>
<sequence length="115" mass="12155">MGIDIDSVVRLEASQNGTARPLHADAASPLHPPSACHAVSRTARLHEHGCSGTPLAATEPRMYYEEKFQMVAQSRADFCTGQDDDMAGEPSLSQITALLRAATISQADADGAESC</sequence>
<gene>
    <name evidence="1" type="ORF">MHUMG1_08493</name>
</gene>